<evidence type="ECO:0000313" key="4">
    <source>
        <dbReference type="Proteomes" id="UP001165041"/>
    </source>
</evidence>
<dbReference type="InterPro" id="IPR002347">
    <property type="entry name" value="SDR_fam"/>
</dbReference>
<comment type="caution">
    <text evidence="3">The sequence shown here is derived from an EMBL/GenBank/DDBJ whole genome shotgun (WGS) entry which is preliminary data.</text>
</comment>
<dbReference type="Pfam" id="PF13561">
    <property type="entry name" value="adh_short_C2"/>
    <property type="match status" value="1"/>
</dbReference>
<dbReference type="Proteomes" id="UP001165041">
    <property type="component" value="Unassembled WGS sequence"/>
</dbReference>
<dbReference type="PRINTS" id="PR00081">
    <property type="entry name" value="GDHRDH"/>
</dbReference>
<evidence type="ECO:0000256" key="2">
    <source>
        <dbReference type="ARBA" id="ARBA00023002"/>
    </source>
</evidence>
<dbReference type="InterPro" id="IPR036291">
    <property type="entry name" value="NAD(P)-bd_dom_sf"/>
</dbReference>
<gene>
    <name evidence="3" type="ORF">Kpho02_67560</name>
</gene>
<proteinExistence type="inferred from homology"/>
<dbReference type="EMBL" id="BSSA01000035">
    <property type="protein sequence ID" value="GLW74458.1"/>
    <property type="molecule type" value="Genomic_DNA"/>
</dbReference>
<dbReference type="RefSeq" id="WP_285740049.1">
    <property type="nucleotide sequence ID" value="NZ_BSSA01000035.1"/>
</dbReference>
<dbReference type="PANTHER" id="PTHR42879:SF2">
    <property type="entry name" value="3-OXOACYL-[ACYL-CARRIER-PROTEIN] REDUCTASE FABG"/>
    <property type="match status" value="1"/>
</dbReference>
<dbReference type="GO" id="GO:0032787">
    <property type="term" value="P:monocarboxylic acid metabolic process"/>
    <property type="evidence" value="ECO:0007669"/>
    <property type="project" value="UniProtKB-ARBA"/>
</dbReference>
<dbReference type="FunFam" id="3.40.50.720:FF:000084">
    <property type="entry name" value="Short-chain dehydrogenase reductase"/>
    <property type="match status" value="1"/>
</dbReference>
<sequence length="253" mass="25983">MDLGLGGRVVLVTGASRGIGRATAEAFSREGARVALTYHRHKEAALALADRLGAADGRAIAVPYALDDPASARAAVAEVEQTWGTLDVAVANAAELGARRPRGQHFEDVEPAAWQRVLDTNLAGALRTVQAAVPLMRRSGWGRIVLLSSHIVHDGAPGQEFYGAAKAALHGFARSLAWDLGPDGILVNVVCPGLTLTEGVAGDLPAAVRDGETARTPTGRLTAPDEIAAAALFLGSAANGHISGEALTVAGGR</sequence>
<protein>
    <submittedName>
        <fullName evidence="3">Beta-ketoacyl-ACP reductase</fullName>
    </submittedName>
</protein>
<organism evidence="3 4">
    <name type="scientific">Kitasatospora phosalacinea</name>
    <dbReference type="NCBI Taxonomy" id="2065"/>
    <lineage>
        <taxon>Bacteria</taxon>
        <taxon>Bacillati</taxon>
        <taxon>Actinomycetota</taxon>
        <taxon>Actinomycetes</taxon>
        <taxon>Kitasatosporales</taxon>
        <taxon>Streptomycetaceae</taxon>
        <taxon>Kitasatospora</taxon>
    </lineage>
</organism>
<name>A0A9W6QGC7_9ACTN</name>
<dbReference type="InterPro" id="IPR020904">
    <property type="entry name" value="Sc_DH/Rdtase_CS"/>
</dbReference>
<dbReference type="Gene3D" id="3.40.50.720">
    <property type="entry name" value="NAD(P)-binding Rossmann-like Domain"/>
    <property type="match status" value="1"/>
</dbReference>
<accession>A0A9W6QGC7</accession>
<comment type="similarity">
    <text evidence="1">Belongs to the short-chain dehydrogenases/reductases (SDR) family.</text>
</comment>
<reference evidence="3" key="1">
    <citation type="submission" date="2023-02" db="EMBL/GenBank/DDBJ databases">
        <title>Kitasatospora phosalacinea NBRC 14627.</title>
        <authorList>
            <person name="Ichikawa N."/>
            <person name="Sato H."/>
            <person name="Tonouchi N."/>
        </authorList>
    </citation>
    <scope>NUCLEOTIDE SEQUENCE</scope>
    <source>
        <strain evidence="3">NBRC 14627</strain>
    </source>
</reference>
<dbReference type="InterPro" id="IPR050259">
    <property type="entry name" value="SDR"/>
</dbReference>
<dbReference type="GO" id="GO:0016491">
    <property type="term" value="F:oxidoreductase activity"/>
    <property type="evidence" value="ECO:0007669"/>
    <property type="project" value="UniProtKB-KW"/>
</dbReference>
<evidence type="ECO:0000256" key="1">
    <source>
        <dbReference type="ARBA" id="ARBA00006484"/>
    </source>
</evidence>
<dbReference type="AlphaFoldDB" id="A0A9W6QGC7"/>
<dbReference type="PANTHER" id="PTHR42879">
    <property type="entry name" value="3-OXOACYL-(ACYL-CARRIER-PROTEIN) REDUCTASE"/>
    <property type="match status" value="1"/>
</dbReference>
<dbReference type="CDD" id="cd05233">
    <property type="entry name" value="SDR_c"/>
    <property type="match status" value="1"/>
</dbReference>
<dbReference type="PRINTS" id="PR00080">
    <property type="entry name" value="SDRFAMILY"/>
</dbReference>
<keyword evidence="2" id="KW-0560">Oxidoreductase</keyword>
<dbReference type="SUPFAM" id="SSF51735">
    <property type="entry name" value="NAD(P)-binding Rossmann-fold domains"/>
    <property type="match status" value="1"/>
</dbReference>
<evidence type="ECO:0000313" key="3">
    <source>
        <dbReference type="EMBL" id="GLW74458.1"/>
    </source>
</evidence>
<dbReference type="PROSITE" id="PS00061">
    <property type="entry name" value="ADH_SHORT"/>
    <property type="match status" value="1"/>
</dbReference>